<organism evidence="14 15">
    <name type="scientific">Corvus moneduloides</name>
    <name type="common">New Caledonian crow</name>
    <dbReference type="NCBI Taxonomy" id="1196302"/>
    <lineage>
        <taxon>Eukaryota</taxon>
        <taxon>Metazoa</taxon>
        <taxon>Chordata</taxon>
        <taxon>Craniata</taxon>
        <taxon>Vertebrata</taxon>
        <taxon>Euteleostomi</taxon>
        <taxon>Archelosauria</taxon>
        <taxon>Archosauria</taxon>
        <taxon>Dinosauria</taxon>
        <taxon>Saurischia</taxon>
        <taxon>Theropoda</taxon>
        <taxon>Coelurosauria</taxon>
        <taxon>Aves</taxon>
        <taxon>Neognathae</taxon>
        <taxon>Neoaves</taxon>
        <taxon>Telluraves</taxon>
        <taxon>Australaves</taxon>
        <taxon>Passeriformes</taxon>
        <taxon>Corvoidea</taxon>
        <taxon>Corvidae</taxon>
        <taxon>Corvus</taxon>
    </lineage>
</organism>
<dbReference type="PROSITE" id="PS50089">
    <property type="entry name" value="ZF_RING_2"/>
    <property type="match status" value="1"/>
</dbReference>
<protein>
    <recommendedName>
        <fullName evidence="4">RING-type E3 ubiquitin transferase</fullName>
        <ecNumber evidence="4">2.3.2.27</ecNumber>
    </recommendedName>
</protein>
<keyword evidence="7" id="KW-0479">Metal-binding</keyword>
<evidence type="ECO:0000259" key="13">
    <source>
        <dbReference type="PROSITE" id="PS50089"/>
    </source>
</evidence>
<evidence type="ECO:0000313" key="15">
    <source>
        <dbReference type="Proteomes" id="UP000694553"/>
    </source>
</evidence>
<keyword evidence="8" id="KW-0677">Repeat</keyword>
<keyword evidence="5" id="KW-0963">Cytoplasm</keyword>
<sequence>FSNYVIKRTCANVTATQAARIAQQELLSETQLLKHCSHISQKVGRGSGPGAKDCAATMSTEQVMCRYCVQRARWEGNKCLFSHDLPTSKSSTVFKYYQKGQCAYSAWYRCDHMRLTALGGATATVLPLAVPHTSRRRGRSGTEICGLNEEQQRRGALRVVVWCSDQNKNQEVKPHYYLEALCSGLEDPVAGSSCGDREQLCLYMLEGMWHLGECCLYLHKVMGELSHKMMCMATFELDMEKAFAFQDSQAKVCSICMEVVYEKPPASERTFGILSNCNHMYFIWQWRCAKQSKKSIIKSCPECQVIFKFVIPCVYWVEKQKKNELIK</sequence>
<evidence type="ECO:0000256" key="6">
    <source>
        <dbReference type="ARBA" id="ARBA00022679"/>
    </source>
</evidence>
<evidence type="ECO:0000256" key="4">
    <source>
        <dbReference type="ARBA" id="ARBA00012483"/>
    </source>
</evidence>
<evidence type="ECO:0000256" key="5">
    <source>
        <dbReference type="ARBA" id="ARBA00022490"/>
    </source>
</evidence>
<evidence type="ECO:0000256" key="8">
    <source>
        <dbReference type="ARBA" id="ARBA00022737"/>
    </source>
</evidence>
<dbReference type="AlphaFoldDB" id="A0A8C3E7K0"/>
<dbReference type="GO" id="GO:0005737">
    <property type="term" value="C:cytoplasm"/>
    <property type="evidence" value="ECO:0007669"/>
    <property type="project" value="UniProtKB-SubCell"/>
</dbReference>
<name>A0A8C3E7K0_CORMO</name>
<comment type="subcellular location">
    <subcellularLocation>
        <location evidence="3">Cytoplasm</location>
    </subcellularLocation>
    <subcellularLocation>
        <location evidence="2">Nucleus</location>
    </subcellularLocation>
</comment>
<accession>A0A8C3E7K0</accession>
<dbReference type="PANTHER" id="PTHR11224">
    <property type="entry name" value="MAKORIN-RELATED"/>
    <property type="match status" value="1"/>
</dbReference>
<dbReference type="EC" id="2.3.2.27" evidence="4"/>
<keyword evidence="9" id="KW-0863">Zinc-finger</keyword>
<dbReference type="InterPro" id="IPR045072">
    <property type="entry name" value="MKRN-like"/>
</dbReference>
<reference evidence="14" key="2">
    <citation type="submission" date="2025-08" db="UniProtKB">
        <authorList>
            <consortium name="Ensembl"/>
        </authorList>
    </citation>
    <scope>IDENTIFICATION</scope>
</reference>
<reference evidence="14" key="3">
    <citation type="submission" date="2025-09" db="UniProtKB">
        <authorList>
            <consortium name="Ensembl"/>
        </authorList>
    </citation>
    <scope>IDENTIFICATION</scope>
</reference>
<keyword evidence="6" id="KW-0808">Transferase</keyword>
<dbReference type="GO" id="GO:0005634">
    <property type="term" value="C:nucleus"/>
    <property type="evidence" value="ECO:0007669"/>
    <property type="project" value="UniProtKB-SubCell"/>
</dbReference>
<proteinExistence type="predicted"/>
<evidence type="ECO:0000256" key="9">
    <source>
        <dbReference type="ARBA" id="ARBA00022771"/>
    </source>
</evidence>
<evidence type="ECO:0000256" key="10">
    <source>
        <dbReference type="ARBA" id="ARBA00022786"/>
    </source>
</evidence>
<reference evidence="15" key="1">
    <citation type="submission" date="2019-10" db="EMBL/GenBank/DDBJ databases">
        <title>Corvus moneduloides (New Caledonian crow) genome, bCorMon1, primary haplotype.</title>
        <authorList>
            <person name="Rutz C."/>
            <person name="Fungtammasan C."/>
            <person name="Mountcastle J."/>
            <person name="Formenti G."/>
            <person name="Chow W."/>
            <person name="Howe K."/>
            <person name="Steele M.P."/>
            <person name="Fernandes J."/>
            <person name="Gilbert M.T.P."/>
            <person name="Fedrigo O."/>
            <person name="Jarvis E.D."/>
            <person name="Gemmell N."/>
        </authorList>
    </citation>
    <scope>NUCLEOTIDE SEQUENCE [LARGE SCALE GENOMIC DNA]</scope>
</reference>
<keyword evidence="10" id="KW-0833">Ubl conjugation pathway</keyword>
<evidence type="ECO:0000256" key="1">
    <source>
        <dbReference type="ARBA" id="ARBA00000900"/>
    </source>
</evidence>
<evidence type="ECO:0000313" key="14">
    <source>
        <dbReference type="Ensembl" id="ENSCMUP00000015306.1"/>
    </source>
</evidence>
<dbReference type="GO" id="GO:0000209">
    <property type="term" value="P:protein polyubiquitination"/>
    <property type="evidence" value="ECO:0007669"/>
    <property type="project" value="InterPro"/>
</dbReference>
<keyword evidence="11" id="KW-0862">Zinc</keyword>
<evidence type="ECO:0000256" key="12">
    <source>
        <dbReference type="ARBA" id="ARBA00023242"/>
    </source>
</evidence>
<dbReference type="GO" id="GO:0008270">
    <property type="term" value="F:zinc ion binding"/>
    <property type="evidence" value="ECO:0007669"/>
    <property type="project" value="UniProtKB-KW"/>
</dbReference>
<evidence type="ECO:0000256" key="11">
    <source>
        <dbReference type="ARBA" id="ARBA00022833"/>
    </source>
</evidence>
<keyword evidence="15" id="KW-1185">Reference proteome</keyword>
<dbReference type="GO" id="GO:0061630">
    <property type="term" value="F:ubiquitin protein ligase activity"/>
    <property type="evidence" value="ECO:0007669"/>
    <property type="project" value="UniProtKB-EC"/>
</dbReference>
<evidence type="ECO:0000256" key="2">
    <source>
        <dbReference type="ARBA" id="ARBA00004123"/>
    </source>
</evidence>
<comment type="catalytic activity">
    <reaction evidence="1">
        <text>S-ubiquitinyl-[E2 ubiquitin-conjugating enzyme]-L-cysteine + [acceptor protein]-L-lysine = [E2 ubiquitin-conjugating enzyme]-L-cysteine + N(6)-ubiquitinyl-[acceptor protein]-L-lysine.</text>
        <dbReference type="EC" id="2.3.2.27"/>
    </reaction>
</comment>
<dbReference type="InterPro" id="IPR001841">
    <property type="entry name" value="Znf_RING"/>
</dbReference>
<evidence type="ECO:0000256" key="3">
    <source>
        <dbReference type="ARBA" id="ARBA00004496"/>
    </source>
</evidence>
<dbReference type="FunFam" id="3.30.40.10:FF:000117">
    <property type="entry name" value="Probable E3 ubiquitin-protein ligase makorin-1"/>
    <property type="match status" value="1"/>
</dbReference>
<evidence type="ECO:0000256" key="7">
    <source>
        <dbReference type="ARBA" id="ARBA00022723"/>
    </source>
</evidence>
<dbReference type="Proteomes" id="UP000694553">
    <property type="component" value="Unassembled WGS sequence"/>
</dbReference>
<keyword evidence="12" id="KW-0539">Nucleus</keyword>
<dbReference type="Ensembl" id="ENSCMUT00000016458.2">
    <property type="protein sequence ID" value="ENSCMUP00000015306.1"/>
    <property type="gene ID" value="ENSCMUG00000009546.2"/>
</dbReference>
<feature type="domain" description="RING-type" evidence="13">
    <location>
        <begin position="253"/>
        <end position="304"/>
    </location>
</feature>
<dbReference type="PANTHER" id="PTHR11224:SF17">
    <property type="entry name" value="E3 UBIQUITIN-PROTEIN LIGASE MAKORIN-2"/>
    <property type="match status" value="1"/>
</dbReference>